<dbReference type="GO" id="GO:0003796">
    <property type="term" value="F:lysozyme activity"/>
    <property type="evidence" value="ECO:0007669"/>
    <property type="project" value="UniProtKB-EC"/>
</dbReference>
<evidence type="ECO:0000313" key="4">
    <source>
        <dbReference type="EMBL" id="TFW25788.1"/>
    </source>
</evidence>
<proteinExistence type="inferred from homology"/>
<keyword evidence="5" id="KW-1185">Reference proteome</keyword>
<dbReference type="GO" id="GO:0016998">
    <property type="term" value="P:cell wall macromolecule catabolic process"/>
    <property type="evidence" value="ECO:0007669"/>
    <property type="project" value="InterPro"/>
</dbReference>
<dbReference type="GO" id="GO:0009253">
    <property type="term" value="P:peptidoglycan catabolic process"/>
    <property type="evidence" value="ECO:0007669"/>
    <property type="project" value="InterPro"/>
</dbReference>
<dbReference type="SUPFAM" id="SSF53955">
    <property type="entry name" value="Lysozyme-like"/>
    <property type="match status" value="1"/>
</dbReference>
<keyword evidence="2 3" id="KW-0081">Bacteriolytic enzyme</keyword>
<accession>A0A4Y9SMQ5</accession>
<dbReference type="OrthoDB" id="9005733at2"/>
<dbReference type="EMBL" id="SPVF01000072">
    <property type="protein sequence ID" value="TFW25788.1"/>
    <property type="molecule type" value="Genomic_DNA"/>
</dbReference>
<dbReference type="Pfam" id="PF00959">
    <property type="entry name" value="Phage_lysozyme"/>
    <property type="match status" value="1"/>
</dbReference>
<name>A0A4Y9SMQ5_9BURK</name>
<organism evidence="4 5">
    <name type="scientific">Zemynaea arenosa</name>
    <dbReference type="NCBI Taxonomy" id="2561931"/>
    <lineage>
        <taxon>Bacteria</taxon>
        <taxon>Pseudomonadati</taxon>
        <taxon>Pseudomonadota</taxon>
        <taxon>Betaproteobacteria</taxon>
        <taxon>Burkholderiales</taxon>
        <taxon>Oxalobacteraceae</taxon>
        <taxon>Telluria group</taxon>
        <taxon>Zemynaea</taxon>
    </lineage>
</organism>
<evidence type="ECO:0000256" key="2">
    <source>
        <dbReference type="ARBA" id="ARBA00022638"/>
    </source>
</evidence>
<keyword evidence="3" id="KW-0326">Glycosidase</keyword>
<evidence type="ECO:0000313" key="5">
    <source>
        <dbReference type="Proteomes" id="UP000298438"/>
    </source>
</evidence>
<dbReference type="InterPro" id="IPR023347">
    <property type="entry name" value="Lysozyme_dom_sf"/>
</dbReference>
<keyword evidence="3" id="KW-0378">Hydrolase</keyword>
<keyword evidence="1 3" id="KW-0929">Antimicrobial</keyword>
<reference evidence="4 5" key="1">
    <citation type="submission" date="2019-03" db="EMBL/GenBank/DDBJ databases">
        <title>Draft Genome Sequence of Massilia arenosa sp. nov., a Novel Massilia Species Isolated from a Sandy-loam Maize Soil.</title>
        <authorList>
            <person name="Raths R."/>
            <person name="Peta V."/>
            <person name="Bucking H."/>
        </authorList>
    </citation>
    <scope>NUCLEOTIDE SEQUENCE [LARGE SCALE GENOMIC DNA]</scope>
    <source>
        <strain evidence="4 5">MC02</strain>
    </source>
</reference>
<comment type="similarity">
    <text evidence="3">Belongs to the glycosyl hydrolase 24 family.</text>
</comment>
<dbReference type="Gene3D" id="1.10.530.40">
    <property type="match status" value="1"/>
</dbReference>
<comment type="caution">
    <text evidence="4">The sequence shown here is derived from an EMBL/GenBank/DDBJ whole genome shotgun (WGS) entry which is preliminary data.</text>
</comment>
<gene>
    <name evidence="4" type="ORF">E4L96_04895</name>
</gene>
<dbReference type="GO" id="GO:0031640">
    <property type="term" value="P:killing of cells of another organism"/>
    <property type="evidence" value="ECO:0007669"/>
    <property type="project" value="UniProtKB-KW"/>
</dbReference>
<evidence type="ECO:0000256" key="1">
    <source>
        <dbReference type="ARBA" id="ARBA00022529"/>
    </source>
</evidence>
<sequence>MSSTSQSSSSPNAGMSMSAEARQKMLLTEKVVLRYYNDMGKKGGNCTWGAGFYAHKGICSEEELRKKVDASSVDVEFAKRVTEAERQVKRKIRVQLNQAQFDALVSYTYNTKHRAQVLVYATINQAISKRLPATFRRL</sequence>
<dbReference type="Proteomes" id="UP000298438">
    <property type="component" value="Unassembled WGS sequence"/>
</dbReference>
<dbReference type="GO" id="GO:0042742">
    <property type="term" value="P:defense response to bacterium"/>
    <property type="evidence" value="ECO:0007669"/>
    <property type="project" value="UniProtKB-KW"/>
</dbReference>
<dbReference type="InterPro" id="IPR023346">
    <property type="entry name" value="Lysozyme-like_dom_sf"/>
</dbReference>
<comment type="catalytic activity">
    <reaction evidence="3">
        <text>Hydrolysis of (1-&gt;4)-beta-linkages between N-acetylmuramic acid and N-acetyl-D-glucosamine residues in a peptidoglycan and between N-acetyl-D-glucosamine residues in chitodextrins.</text>
        <dbReference type="EC" id="3.2.1.17"/>
    </reaction>
</comment>
<dbReference type="EC" id="3.2.1.17" evidence="3"/>
<protein>
    <recommendedName>
        <fullName evidence="3">Lysozyme</fullName>
        <ecNumber evidence="3">3.2.1.17</ecNumber>
    </recommendedName>
</protein>
<dbReference type="RefSeq" id="WP_135206106.1">
    <property type="nucleotide sequence ID" value="NZ_SPVF01000072.1"/>
</dbReference>
<dbReference type="AlphaFoldDB" id="A0A4Y9SMQ5"/>
<evidence type="ECO:0000256" key="3">
    <source>
        <dbReference type="RuleBase" id="RU003788"/>
    </source>
</evidence>
<dbReference type="InterPro" id="IPR002196">
    <property type="entry name" value="Glyco_hydro_24"/>
</dbReference>